<evidence type="ECO:0000313" key="4">
    <source>
        <dbReference type="Proteomes" id="UP000757435"/>
    </source>
</evidence>
<sequence>MQRLVAIGSVLLLSSACSNPQTIPMSNDFLNTSVPLAASVINSVATSTQPDVTFNLSDEQWQHRILLIFAPSEQSPLYQKQQQAWQSRSEGMQERDLKLVEVLATGASQVNGQPMSAASADRLRDQFGVAPQDFAVILVGKDGTEKQRFSQPVDLSDIFSTIDAMPMRQQEMR</sequence>
<dbReference type="EMBL" id="JAHHHD010000064">
    <property type="protein sequence ID" value="MBW4662239.1"/>
    <property type="molecule type" value="Genomic_DNA"/>
</dbReference>
<dbReference type="InterPro" id="IPR025232">
    <property type="entry name" value="DUF4174"/>
</dbReference>
<dbReference type="PANTHER" id="PTHR46792:SF1">
    <property type="entry name" value="COILED-COIL DOMAIN-CONTAINING 80-LIKE 2"/>
    <property type="match status" value="1"/>
</dbReference>
<dbReference type="Pfam" id="PF13778">
    <property type="entry name" value="DUF4174"/>
    <property type="match status" value="1"/>
</dbReference>
<proteinExistence type="predicted"/>
<evidence type="ECO:0000313" key="3">
    <source>
        <dbReference type="EMBL" id="MBW4662239.1"/>
    </source>
</evidence>
<reference evidence="3" key="2">
    <citation type="journal article" date="2022" name="Microbiol. Resour. Announc.">
        <title>Metagenome Sequencing to Explore Phylogenomics of Terrestrial Cyanobacteria.</title>
        <authorList>
            <person name="Ward R.D."/>
            <person name="Stajich J.E."/>
            <person name="Johansen J.R."/>
            <person name="Huntemann M."/>
            <person name="Clum A."/>
            <person name="Foster B."/>
            <person name="Foster B."/>
            <person name="Roux S."/>
            <person name="Palaniappan K."/>
            <person name="Varghese N."/>
            <person name="Mukherjee S."/>
            <person name="Reddy T.B.K."/>
            <person name="Daum C."/>
            <person name="Copeland A."/>
            <person name="Chen I.A."/>
            <person name="Ivanova N.N."/>
            <person name="Kyrpides N.C."/>
            <person name="Shapiro N."/>
            <person name="Eloe-Fadrosh E.A."/>
            <person name="Pietrasiak N."/>
        </authorList>
    </citation>
    <scope>NUCLEOTIDE SEQUENCE</scope>
    <source>
        <strain evidence="3">UHER 2000/2452</strain>
    </source>
</reference>
<dbReference type="GO" id="GO:0005604">
    <property type="term" value="C:basement membrane"/>
    <property type="evidence" value="ECO:0007669"/>
    <property type="project" value="TreeGrafter"/>
</dbReference>
<dbReference type="Proteomes" id="UP000757435">
    <property type="component" value="Unassembled WGS sequence"/>
</dbReference>
<keyword evidence="1" id="KW-0732">Signal</keyword>
<dbReference type="GO" id="GO:0030198">
    <property type="term" value="P:extracellular matrix organization"/>
    <property type="evidence" value="ECO:0007669"/>
    <property type="project" value="TreeGrafter"/>
</dbReference>
<dbReference type="GO" id="GO:0010811">
    <property type="term" value="P:positive regulation of cell-substrate adhesion"/>
    <property type="evidence" value="ECO:0007669"/>
    <property type="project" value="TreeGrafter"/>
</dbReference>
<dbReference type="PANTHER" id="PTHR46792">
    <property type="entry name" value="COILED-COIL DOMAIN-CONTAINING PROTEIN 80"/>
    <property type="match status" value="1"/>
</dbReference>
<evidence type="ECO:0000259" key="2">
    <source>
        <dbReference type="Pfam" id="PF13778"/>
    </source>
</evidence>
<accession>A0A951UQR6</accession>
<gene>
    <name evidence="3" type="ORF">KME15_26600</name>
</gene>
<protein>
    <submittedName>
        <fullName evidence="3">DUF4174 domain-containing protein</fullName>
    </submittedName>
</protein>
<reference evidence="3" key="1">
    <citation type="submission" date="2021-05" db="EMBL/GenBank/DDBJ databases">
        <authorList>
            <person name="Pietrasiak N."/>
            <person name="Ward R."/>
            <person name="Stajich J.E."/>
            <person name="Kurbessoian T."/>
        </authorList>
    </citation>
    <scope>NUCLEOTIDE SEQUENCE</scope>
    <source>
        <strain evidence="3">UHER 2000/2452</strain>
    </source>
</reference>
<feature type="domain" description="DUF4174" evidence="2">
    <location>
        <begin position="56"/>
        <end position="171"/>
    </location>
</feature>
<evidence type="ECO:0000256" key="1">
    <source>
        <dbReference type="ARBA" id="ARBA00022729"/>
    </source>
</evidence>
<dbReference type="PROSITE" id="PS51257">
    <property type="entry name" value="PROKAR_LIPOPROTEIN"/>
    <property type="match status" value="1"/>
</dbReference>
<organism evidence="3 4">
    <name type="scientific">Drouetiella hepatica Uher 2000/2452</name>
    <dbReference type="NCBI Taxonomy" id="904376"/>
    <lineage>
        <taxon>Bacteria</taxon>
        <taxon>Bacillati</taxon>
        <taxon>Cyanobacteriota</taxon>
        <taxon>Cyanophyceae</taxon>
        <taxon>Oculatellales</taxon>
        <taxon>Oculatellaceae</taxon>
        <taxon>Drouetiella</taxon>
    </lineage>
</organism>
<comment type="caution">
    <text evidence="3">The sequence shown here is derived from an EMBL/GenBank/DDBJ whole genome shotgun (WGS) entry which is preliminary data.</text>
</comment>
<name>A0A951UQR6_9CYAN</name>
<dbReference type="AlphaFoldDB" id="A0A951UQR6"/>